<comment type="caution">
    <text evidence="2">The sequence shown here is derived from an EMBL/GenBank/DDBJ whole genome shotgun (WGS) entry which is preliminary data.</text>
</comment>
<evidence type="ECO:0000313" key="3">
    <source>
        <dbReference type="EMBL" id="KAK7078241.1"/>
    </source>
</evidence>
<keyword evidence="4" id="KW-1185">Reference proteome</keyword>
<evidence type="ECO:0000313" key="4">
    <source>
        <dbReference type="Proteomes" id="UP001381693"/>
    </source>
</evidence>
<dbReference type="AlphaFoldDB" id="A0AAN8ZU86"/>
<evidence type="ECO:0000313" key="2">
    <source>
        <dbReference type="EMBL" id="KAK7044037.1"/>
    </source>
</evidence>
<name>A0AAN8ZU86_HALRR</name>
<sequence length="74" mass="7961">MEISNTSPTCPTPDDLMLATEFASTTGQVEASNVIDLKGTQGPPSTPYEGAKKNRYQPLPSLSQLVGPQSHQWD</sequence>
<organism evidence="2 4">
    <name type="scientific">Halocaridina rubra</name>
    <name type="common">Hawaiian red shrimp</name>
    <dbReference type="NCBI Taxonomy" id="373956"/>
    <lineage>
        <taxon>Eukaryota</taxon>
        <taxon>Metazoa</taxon>
        <taxon>Ecdysozoa</taxon>
        <taxon>Arthropoda</taxon>
        <taxon>Crustacea</taxon>
        <taxon>Multicrustacea</taxon>
        <taxon>Malacostraca</taxon>
        <taxon>Eumalacostraca</taxon>
        <taxon>Eucarida</taxon>
        <taxon>Decapoda</taxon>
        <taxon>Pleocyemata</taxon>
        <taxon>Caridea</taxon>
        <taxon>Atyoidea</taxon>
        <taxon>Atyidae</taxon>
        <taxon>Halocaridina</taxon>
    </lineage>
</organism>
<protein>
    <submittedName>
        <fullName evidence="2">Uncharacterized protein</fullName>
    </submittedName>
</protein>
<accession>A0AAN8ZU86</accession>
<reference evidence="2 4" key="1">
    <citation type="submission" date="2023-11" db="EMBL/GenBank/DDBJ databases">
        <title>Halocaridina rubra genome assembly.</title>
        <authorList>
            <person name="Smith C."/>
        </authorList>
    </citation>
    <scope>NUCLEOTIDE SEQUENCE [LARGE SCALE GENOMIC DNA]</scope>
    <source>
        <strain evidence="2">EP-1</strain>
        <tissue evidence="2">Whole</tissue>
    </source>
</reference>
<feature type="non-terminal residue" evidence="2">
    <location>
        <position position="74"/>
    </location>
</feature>
<dbReference type="Proteomes" id="UP001381693">
    <property type="component" value="Unassembled WGS sequence"/>
</dbReference>
<dbReference type="EMBL" id="JAXCGZ010007932">
    <property type="protein sequence ID" value="KAK7078241.1"/>
    <property type="molecule type" value="Genomic_DNA"/>
</dbReference>
<feature type="region of interest" description="Disordered" evidence="1">
    <location>
        <begin position="33"/>
        <end position="74"/>
    </location>
</feature>
<feature type="compositionally biased region" description="Polar residues" evidence="1">
    <location>
        <begin position="60"/>
        <end position="74"/>
    </location>
</feature>
<gene>
    <name evidence="3" type="ORF">SK128_000926</name>
    <name evidence="2" type="ORF">SK128_028591</name>
</gene>
<dbReference type="EMBL" id="JAXCGZ010021747">
    <property type="protein sequence ID" value="KAK7044037.1"/>
    <property type="molecule type" value="Genomic_DNA"/>
</dbReference>
<evidence type="ECO:0000256" key="1">
    <source>
        <dbReference type="SAM" id="MobiDB-lite"/>
    </source>
</evidence>
<proteinExistence type="predicted"/>